<feature type="transmembrane region" description="Helical" evidence="9">
    <location>
        <begin position="33"/>
        <end position="61"/>
    </location>
</feature>
<keyword evidence="4" id="KW-0677">Repeat</keyword>
<gene>
    <name evidence="11" type="ORF">H257_19252</name>
</gene>
<accession>W4FA63</accession>
<dbReference type="InterPro" id="IPR011527">
    <property type="entry name" value="ABC1_TM_dom"/>
</dbReference>
<comment type="subcellular location">
    <subcellularLocation>
        <location evidence="1">Endomembrane system</location>
        <topology evidence="1">Multi-pass membrane protein</topology>
    </subcellularLocation>
</comment>
<dbReference type="AlphaFoldDB" id="W4FA63"/>
<dbReference type="Pfam" id="PF00664">
    <property type="entry name" value="ABC_membrane"/>
    <property type="match status" value="2"/>
</dbReference>
<evidence type="ECO:0000256" key="3">
    <source>
        <dbReference type="ARBA" id="ARBA00022692"/>
    </source>
</evidence>
<dbReference type="OrthoDB" id="77095at2759"/>
<dbReference type="EMBL" id="KI913548">
    <property type="protein sequence ID" value="ETV63814.1"/>
    <property type="molecule type" value="Genomic_DNA"/>
</dbReference>
<evidence type="ECO:0000256" key="1">
    <source>
        <dbReference type="ARBA" id="ARBA00004127"/>
    </source>
</evidence>
<keyword evidence="3 9" id="KW-0812">Transmembrane</keyword>
<dbReference type="GO" id="GO:0005524">
    <property type="term" value="F:ATP binding"/>
    <property type="evidence" value="ECO:0007669"/>
    <property type="project" value="UniProtKB-KW"/>
</dbReference>
<dbReference type="RefSeq" id="XP_009846701.1">
    <property type="nucleotide sequence ID" value="XM_009848399.1"/>
</dbReference>
<protein>
    <recommendedName>
        <fullName evidence="10">ABC transmembrane type-1 domain-containing protein</fullName>
    </recommendedName>
</protein>
<evidence type="ECO:0000256" key="9">
    <source>
        <dbReference type="SAM" id="Phobius"/>
    </source>
</evidence>
<dbReference type="SUPFAM" id="SSF52540">
    <property type="entry name" value="P-loop containing nucleoside triphosphate hydrolases"/>
    <property type="match status" value="1"/>
</dbReference>
<evidence type="ECO:0000256" key="5">
    <source>
        <dbReference type="ARBA" id="ARBA00022741"/>
    </source>
</evidence>
<dbReference type="PANTHER" id="PTHR24223:SF443">
    <property type="entry name" value="MULTIDRUG-RESISTANCE LIKE PROTEIN 1, ISOFORM I"/>
    <property type="match status" value="1"/>
</dbReference>
<reference evidence="11" key="1">
    <citation type="submission" date="2013-12" db="EMBL/GenBank/DDBJ databases">
        <title>The Genome Sequence of Aphanomyces astaci APO3.</title>
        <authorList>
            <consortium name="The Broad Institute Genomics Platform"/>
            <person name="Russ C."/>
            <person name="Tyler B."/>
            <person name="van West P."/>
            <person name="Dieguez-Uribeondo J."/>
            <person name="Young S.K."/>
            <person name="Zeng Q."/>
            <person name="Gargeya S."/>
            <person name="Fitzgerald M."/>
            <person name="Abouelleil A."/>
            <person name="Alvarado L."/>
            <person name="Chapman S.B."/>
            <person name="Gainer-Dewar J."/>
            <person name="Goldberg J."/>
            <person name="Griggs A."/>
            <person name="Gujja S."/>
            <person name="Hansen M."/>
            <person name="Howarth C."/>
            <person name="Imamovic A."/>
            <person name="Ireland A."/>
            <person name="Larimer J."/>
            <person name="McCowan C."/>
            <person name="Murphy C."/>
            <person name="Pearson M."/>
            <person name="Poon T.W."/>
            <person name="Priest M."/>
            <person name="Roberts A."/>
            <person name="Saif S."/>
            <person name="Shea T."/>
            <person name="Sykes S."/>
            <person name="Wortman J."/>
            <person name="Nusbaum C."/>
            <person name="Birren B."/>
        </authorList>
    </citation>
    <scope>NUCLEOTIDE SEQUENCE [LARGE SCALE GENOMIC DNA]</scope>
    <source>
        <strain evidence="11">APO3</strain>
    </source>
</reference>
<dbReference type="GO" id="GO:0016020">
    <property type="term" value="C:membrane"/>
    <property type="evidence" value="ECO:0007669"/>
    <property type="project" value="InterPro"/>
</dbReference>
<dbReference type="InterPro" id="IPR027417">
    <property type="entry name" value="P-loop_NTPase"/>
</dbReference>
<feature type="transmembrane region" description="Helical" evidence="9">
    <location>
        <begin position="202"/>
        <end position="220"/>
    </location>
</feature>
<dbReference type="InterPro" id="IPR003439">
    <property type="entry name" value="ABC_transporter-like_ATP-bd"/>
</dbReference>
<keyword evidence="6" id="KW-0067">ATP-binding</keyword>
<evidence type="ECO:0000256" key="4">
    <source>
        <dbReference type="ARBA" id="ARBA00022737"/>
    </source>
</evidence>
<dbReference type="SUPFAM" id="SSF90123">
    <property type="entry name" value="ABC transporter transmembrane region"/>
    <property type="match status" value="1"/>
</dbReference>
<evidence type="ECO:0000313" key="11">
    <source>
        <dbReference type="EMBL" id="ETV63814.1"/>
    </source>
</evidence>
<dbReference type="GO" id="GO:0012505">
    <property type="term" value="C:endomembrane system"/>
    <property type="evidence" value="ECO:0007669"/>
    <property type="project" value="UniProtKB-SubCell"/>
</dbReference>
<evidence type="ECO:0000259" key="10">
    <source>
        <dbReference type="PROSITE" id="PS50929"/>
    </source>
</evidence>
<dbReference type="Gene3D" id="1.20.1560.10">
    <property type="entry name" value="ABC transporter type 1, transmembrane domain"/>
    <property type="match status" value="1"/>
</dbReference>
<dbReference type="Gene3D" id="3.40.50.300">
    <property type="entry name" value="P-loop containing nucleotide triphosphate hydrolases"/>
    <property type="match status" value="1"/>
</dbReference>
<keyword evidence="5" id="KW-0547">Nucleotide-binding</keyword>
<dbReference type="CDD" id="cd18580">
    <property type="entry name" value="ABC_6TM_ABCC_D2"/>
    <property type="match status" value="1"/>
</dbReference>
<dbReference type="InterPro" id="IPR044726">
    <property type="entry name" value="ABCC_6TM_D2"/>
</dbReference>
<dbReference type="PANTHER" id="PTHR24223">
    <property type="entry name" value="ATP-BINDING CASSETTE SUB-FAMILY C"/>
    <property type="match status" value="1"/>
</dbReference>
<dbReference type="STRING" id="112090.W4FA63"/>
<sequence length="352" mass="38697">MTVLFTISQVTLSMTDWFMSVWARNGPLSLAYGWGYVALAGASVVMVYGRSIFTLITAMLCSKNFHSKVLRNVLRAPVPTFFDVKPGVASSIDFRPRICRILACVCGSLGSASCLCWWFAQRRHVPVGYVYFAAQTGYNKAANEIKRLDGVTKSPLISLVSETYQGLSTIRAFAKSPSFAHKQREAIDFNVRFYARWFQMRLDFLGSLIVGTCAVVTVLTKSSVGLAAAGLSLTYSTQLSVLLSRVAIFSAWLDNSMTSVERLNHYNQLESEHAEDEGADVHDWPSQGAIAFESYSMRYRDQLDLVLTNISINVEPGHQVGICGRTGSGKSSLMAALFRMVPASSGRITIDG</sequence>
<keyword evidence="7 9" id="KW-1133">Transmembrane helix</keyword>
<dbReference type="InterPro" id="IPR036640">
    <property type="entry name" value="ABC1_TM_sf"/>
</dbReference>
<organism evidence="11">
    <name type="scientific">Aphanomyces astaci</name>
    <name type="common">Crayfish plague agent</name>
    <dbReference type="NCBI Taxonomy" id="112090"/>
    <lineage>
        <taxon>Eukaryota</taxon>
        <taxon>Sar</taxon>
        <taxon>Stramenopiles</taxon>
        <taxon>Oomycota</taxon>
        <taxon>Saprolegniomycetes</taxon>
        <taxon>Saprolegniales</taxon>
        <taxon>Verrucalvaceae</taxon>
        <taxon>Aphanomyces</taxon>
    </lineage>
</organism>
<dbReference type="GO" id="GO:0140359">
    <property type="term" value="F:ABC-type transporter activity"/>
    <property type="evidence" value="ECO:0007669"/>
    <property type="project" value="InterPro"/>
</dbReference>
<name>W4FA63_APHAT</name>
<dbReference type="GO" id="GO:0016887">
    <property type="term" value="F:ATP hydrolysis activity"/>
    <property type="evidence" value="ECO:0007669"/>
    <property type="project" value="InterPro"/>
</dbReference>
<dbReference type="VEuPathDB" id="FungiDB:H257_19252"/>
<evidence type="ECO:0000256" key="6">
    <source>
        <dbReference type="ARBA" id="ARBA00022840"/>
    </source>
</evidence>
<evidence type="ECO:0000256" key="7">
    <source>
        <dbReference type="ARBA" id="ARBA00022989"/>
    </source>
</evidence>
<dbReference type="GeneID" id="20821248"/>
<feature type="non-terminal residue" evidence="11">
    <location>
        <position position="352"/>
    </location>
</feature>
<dbReference type="PROSITE" id="PS50929">
    <property type="entry name" value="ABC_TM1F"/>
    <property type="match status" value="1"/>
</dbReference>
<dbReference type="InterPro" id="IPR050173">
    <property type="entry name" value="ABC_transporter_C-like"/>
</dbReference>
<keyword evidence="2" id="KW-0813">Transport</keyword>
<feature type="domain" description="ABC transmembrane type-1" evidence="10">
    <location>
        <begin position="1"/>
        <end position="247"/>
    </location>
</feature>
<evidence type="ECO:0000256" key="8">
    <source>
        <dbReference type="ARBA" id="ARBA00023136"/>
    </source>
</evidence>
<evidence type="ECO:0000256" key="2">
    <source>
        <dbReference type="ARBA" id="ARBA00022448"/>
    </source>
</evidence>
<keyword evidence="8 9" id="KW-0472">Membrane</keyword>
<proteinExistence type="predicted"/>
<dbReference type="Pfam" id="PF00005">
    <property type="entry name" value="ABC_tran"/>
    <property type="match status" value="1"/>
</dbReference>